<dbReference type="InterPro" id="IPR036170">
    <property type="entry name" value="YezG-like_sf"/>
</dbReference>
<protein>
    <submittedName>
        <fullName evidence="1">Uncharacterized protein</fullName>
    </submittedName>
</protein>
<dbReference type="EMBL" id="JBHSBA010000003">
    <property type="protein sequence ID" value="MFC4124728.1"/>
    <property type="molecule type" value="Genomic_DNA"/>
</dbReference>
<evidence type="ECO:0000313" key="2">
    <source>
        <dbReference type="Proteomes" id="UP001595767"/>
    </source>
</evidence>
<accession>A0ABV8L3N9</accession>
<dbReference type="RefSeq" id="WP_378547290.1">
    <property type="nucleotide sequence ID" value="NZ_JBHSBA010000003.1"/>
</dbReference>
<comment type="caution">
    <text evidence="1">The sequence shown here is derived from an EMBL/GenBank/DDBJ whole genome shotgun (WGS) entry which is preliminary data.</text>
</comment>
<name>A0ABV8L3N9_9NOCA</name>
<dbReference type="Proteomes" id="UP001595767">
    <property type="component" value="Unassembled WGS sequence"/>
</dbReference>
<gene>
    <name evidence="1" type="ORF">ACFOW8_07305</name>
</gene>
<sequence>MVEENDVAERMSALSYRIGLELAELAPDGWWRLTASFAMTVTAETAVVFCTDERGRAVRVFPAEGVLALIREHRRLSAERDDEVWWRYLLELTGDGRMEVDYDYGAVPFPDGQLFAPEAYRSDLAVFPRKTLPVWLAAYLGHDDRQVRTPRRAAEQHLADRVAGREPVRSEPDLDFPAFALMARRWAVLAAAFVAVRSPLGPRITPGSGVFEGTSRSGSSLVWLPGDRAVLSGGVWDAPGLRAAYQEGAEMPAFYLGAPAWVAEPVLNGRAADGLLSFCYWWEDGAWHRGESPVSDDLAPAIPGIWTTDTVVEVVADLIGATGERRAAVAGLVAAAEAGVLERAHLAAVFGADADLDSAYFELSMAGATGKDTNR</sequence>
<dbReference type="SUPFAM" id="SSF160424">
    <property type="entry name" value="BH3703-like"/>
    <property type="match status" value="1"/>
</dbReference>
<proteinExistence type="predicted"/>
<organism evidence="1 2">
    <name type="scientific">Nocardia rhizosphaerae</name>
    <dbReference type="NCBI Taxonomy" id="1691571"/>
    <lineage>
        <taxon>Bacteria</taxon>
        <taxon>Bacillati</taxon>
        <taxon>Actinomycetota</taxon>
        <taxon>Actinomycetes</taxon>
        <taxon>Mycobacteriales</taxon>
        <taxon>Nocardiaceae</taxon>
        <taxon>Nocardia</taxon>
    </lineage>
</organism>
<reference evidence="2" key="1">
    <citation type="journal article" date="2019" name="Int. J. Syst. Evol. Microbiol.">
        <title>The Global Catalogue of Microorganisms (GCM) 10K type strain sequencing project: providing services to taxonomists for standard genome sequencing and annotation.</title>
        <authorList>
            <consortium name="The Broad Institute Genomics Platform"/>
            <consortium name="The Broad Institute Genome Sequencing Center for Infectious Disease"/>
            <person name="Wu L."/>
            <person name="Ma J."/>
        </authorList>
    </citation>
    <scope>NUCLEOTIDE SEQUENCE [LARGE SCALE GENOMIC DNA]</scope>
    <source>
        <strain evidence="2">CGMCC 4.7204</strain>
    </source>
</reference>
<evidence type="ECO:0000313" key="1">
    <source>
        <dbReference type="EMBL" id="MFC4124728.1"/>
    </source>
</evidence>
<keyword evidence="2" id="KW-1185">Reference proteome</keyword>